<dbReference type="GO" id="GO:0012505">
    <property type="term" value="C:endomembrane system"/>
    <property type="evidence" value="ECO:0007669"/>
    <property type="project" value="UniProtKB-SubCell"/>
</dbReference>
<evidence type="ECO:0000313" key="6">
    <source>
        <dbReference type="EMBL" id="MDT2810976.1"/>
    </source>
</evidence>
<dbReference type="InterPro" id="IPR007318">
    <property type="entry name" value="Phopholipid_MeTrfase"/>
</dbReference>
<protein>
    <submittedName>
        <fullName evidence="6">Isoprenylcysteine carboxylmethyltransferase family protein</fullName>
    </submittedName>
</protein>
<gene>
    <name evidence="6" type="ORF">P7H43_10860</name>
</gene>
<feature type="transmembrane region" description="Helical" evidence="5">
    <location>
        <begin position="6"/>
        <end position="22"/>
    </location>
</feature>
<reference evidence="6" key="1">
    <citation type="submission" date="2023-03" db="EMBL/GenBank/DDBJ databases">
        <authorList>
            <person name="Shen W."/>
            <person name="Cai J."/>
        </authorList>
    </citation>
    <scope>NUCLEOTIDE SEQUENCE</scope>
    <source>
        <strain evidence="6">B226-2</strain>
    </source>
</reference>
<sequence>MNGFILMLPLFFIRFVLLGWLNSTALKRGAHFAPMAGAQKIMYVLYQMTNVVLILFPLFLRVHGSAPLLVLGGVTYVLGAGILLAATISFAKPNEQGLNTTGSYRFSRNPMYVGYFVYFLGCAILLGSFFYYGALVLFQIATHWVILAEERWCSATFGETYDEYQQQVRRYL</sequence>
<comment type="caution">
    <text evidence="6">The sequence shown here is derived from an EMBL/GenBank/DDBJ whole genome shotgun (WGS) entry which is preliminary data.</text>
</comment>
<evidence type="ECO:0000256" key="4">
    <source>
        <dbReference type="ARBA" id="ARBA00023136"/>
    </source>
</evidence>
<feature type="transmembrane region" description="Helical" evidence="5">
    <location>
        <begin position="68"/>
        <end position="91"/>
    </location>
</feature>
<dbReference type="EMBL" id="JARQBJ010000005">
    <property type="protein sequence ID" value="MDT2810976.1"/>
    <property type="molecule type" value="Genomic_DNA"/>
</dbReference>
<proteinExistence type="predicted"/>
<evidence type="ECO:0000256" key="1">
    <source>
        <dbReference type="ARBA" id="ARBA00004127"/>
    </source>
</evidence>
<dbReference type="RefSeq" id="WP_311835673.1">
    <property type="nucleotide sequence ID" value="NZ_JARQBJ010000005.1"/>
</dbReference>
<dbReference type="Pfam" id="PF04191">
    <property type="entry name" value="PEMT"/>
    <property type="match status" value="1"/>
</dbReference>
<feature type="transmembrane region" description="Helical" evidence="5">
    <location>
        <begin position="112"/>
        <end position="134"/>
    </location>
</feature>
<dbReference type="PANTHER" id="PTHR43847:SF1">
    <property type="entry name" value="BLL3993 PROTEIN"/>
    <property type="match status" value="1"/>
</dbReference>
<dbReference type="PANTHER" id="PTHR43847">
    <property type="entry name" value="BLL3993 PROTEIN"/>
    <property type="match status" value="1"/>
</dbReference>
<keyword evidence="4 5" id="KW-0472">Membrane</keyword>
<keyword evidence="3 5" id="KW-1133">Transmembrane helix</keyword>
<feature type="transmembrane region" description="Helical" evidence="5">
    <location>
        <begin position="43"/>
        <end position="62"/>
    </location>
</feature>
<evidence type="ECO:0000313" key="7">
    <source>
        <dbReference type="Proteomes" id="UP001256711"/>
    </source>
</evidence>
<dbReference type="InterPro" id="IPR052527">
    <property type="entry name" value="Metal_cation-efflux_comp"/>
</dbReference>
<dbReference type="Gene3D" id="1.20.120.1630">
    <property type="match status" value="1"/>
</dbReference>
<comment type="subcellular location">
    <subcellularLocation>
        <location evidence="1">Endomembrane system</location>
        <topology evidence="1">Multi-pass membrane protein</topology>
    </subcellularLocation>
</comment>
<accession>A0AAW8TZW9</accession>
<evidence type="ECO:0000256" key="2">
    <source>
        <dbReference type="ARBA" id="ARBA00022692"/>
    </source>
</evidence>
<evidence type="ECO:0000256" key="5">
    <source>
        <dbReference type="SAM" id="Phobius"/>
    </source>
</evidence>
<dbReference type="AlphaFoldDB" id="A0AAW8TZW9"/>
<evidence type="ECO:0000256" key="3">
    <source>
        <dbReference type="ARBA" id="ARBA00022989"/>
    </source>
</evidence>
<organism evidence="6 7">
    <name type="scientific">Enterococcus asini</name>
    <dbReference type="NCBI Taxonomy" id="57732"/>
    <lineage>
        <taxon>Bacteria</taxon>
        <taxon>Bacillati</taxon>
        <taxon>Bacillota</taxon>
        <taxon>Bacilli</taxon>
        <taxon>Lactobacillales</taxon>
        <taxon>Enterococcaceae</taxon>
        <taxon>Enterococcus</taxon>
    </lineage>
</organism>
<keyword evidence="2 5" id="KW-0812">Transmembrane</keyword>
<dbReference type="Proteomes" id="UP001256711">
    <property type="component" value="Unassembled WGS sequence"/>
</dbReference>
<name>A0AAW8TZW9_9ENTE</name>